<dbReference type="EMBL" id="CADIKK010000023">
    <property type="protein sequence ID" value="CAB3797905.1"/>
    <property type="molecule type" value="Genomic_DNA"/>
</dbReference>
<protein>
    <submittedName>
        <fullName evidence="1">Uncharacterized protein</fullName>
    </submittedName>
</protein>
<name>A0A6S7BFM5_9BURK</name>
<keyword evidence="2" id="KW-1185">Reference proteome</keyword>
<proteinExistence type="predicted"/>
<dbReference type="AlphaFoldDB" id="A0A6S7BFM5"/>
<reference evidence="1 2" key="1">
    <citation type="submission" date="2020-04" db="EMBL/GenBank/DDBJ databases">
        <authorList>
            <person name="De Canck E."/>
        </authorList>
    </citation>
    <scope>NUCLEOTIDE SEQUENCE [LARGE SCALE GENOMIC DNA]</scope>
    <source>
        <strain evidence="1 2">LMG 28614</strain>
    </source>
</reference>
<accession>A0A6S7BFM5</accession>
<evidence type="ECO:0000313" key="1">
    <source>
        <dbReference type="EMBL" id="CAB3797905.1"/>
    </source>
</evidence>
<dbReference type="RefSeq" id="WP_175151764.1">
    <property type="nucleotide sequence ID" value="NZ_CADIKK010000023.1"/>
</dbReference>
<dbReference type="Proteomes" id="UP000494365">
    <property type="component" value="Unassembled WGS sequence"/>
</dbReference>
<organism evidence="1 2">
    <name type="scientific">Paraburkholderia ultramafica</name>
    <dbReference type="NCBI Taxonomy" id="1544867"/>
    <lineage>
        <taxon>Bacteria</taxon>
        <taxon>Pseudomonadati</taxon>
        <taxon>Pseudomonadota</taxon>
        <taxon>Betaproteobacteria</taxon>
        <taxon>Burkholderiales</taxon>
        <taxon>Burkholderiaceae</taxon>
        <taxon>Paraburkholderia</taxon>
    </lineage>
</organism>
<evidence type="ECO:0000313" key="2">
    <source>
        <dbReference type="Proteomes" id="UP000494365"/>
    </source>
</evidence>
<gene>
    <name evidence="1" type="ORF">LMG28614_04673</name>
</gene>
<sequence length="91" mass="10334">MAQHPPYSVVVTYFEDRQEIAVQAVDRARLAPIVAGELEIPILLDEHKFKLDDEFARRLGSGILTLIALGQPDIKQYTSFRLDPIDRPSEE</sequence>